<reference evidence="17 18" key="1">
    <citation type="submission" date="2019-02" db="EMBL/GenBank/DDBJ databases">
        <title>Dyella amyloliquefaciens sp. nov., isolated from forest soil.</title>
        <authorList>
            <person name="Gao Z.-H."/>
            <person name="Qiu L.-H."/>
        </authorList>
    </citation>
    <scope>NUCLEOTIDE SEQUENCE [LARGE SCALE GENOMIC DNA]</scope>
    <source>
        <strain evidence="17 18">KACC 12747</strain>
    </source>
</reference>
<evidence type="ECO:0000256" key="13">
    <source>
        <dbReference type="ARBA" id="ARBA00023102"/>
    </source>
</evidence>
<comment type="catalytic activity">
    <reaction evidence="2 15">
        <text>1-(5-phospho-beta-D-ribosyl)-ATP + H2O = 1-(5-phospho-beta-D-ribosyl)-5'-AMP + diphosphate + H(+)</text>
        <dbReference type="Rhea" id="RHEA:22828"/>
        <dbReference type="ChEBI" id="CHEBI:15377"/>
        <dbReference type="ChEBI" id="CHEBI:15378"/>
        <dbReference type="ChEBI" id="CHEBI:33019"/>
        <dbReference type="ChEBI" id="CHEBI:59457"/>
        <dbReference type="ChEBI" id="CHEBI:73183"/>
        <dbReference type="EC" id="3.6.1.31"/>
    </reaction>
</comment>
<proteinExistence type="inferred from homology"/>
<dbReference type="Pfam" id="PF01502">
    <property type="entry name" value="PRA-CH"/>
    <property type="match status" value="1"/>
</dbReference>
<dbReference type="InterPro" id="IPR023019">
    <property type="entry name" value="His_synth_HisIE"/>
</dbReference>
<gene>
    <name evidence="15" type="primary">hisI</name>
    <name evidence="15" type="synonym">hisIE</name>
    <name evidence="17" type="ORF">EZM97_08495</name>
</gene>
<dbReference type="InterPro" id="IPR002496">
    <property type="entry name" value="PRib_AMP_CycHydrolase_dom"/>
</dbReference>
<evidence type="ECO:0000256" key="5">
    <source>
        <dbReference type="ARBA" id="ARBA00005204"/>
    </source>
</evidence>
<name>A0A4R0YV51_9GAMM</name>
<keyword evidence="12 15" id="KW-0067">ATP-binding</keyword>
<dbReference type="InterPro" id="IPR021130">
    <property type="entry name" value="PRib-ATP_PPHydrolase-like"/>
</dbReference>
<dbReference type="Gene3D" id="3.10.20.810">
    <property type="entry name" value="Phosphoribosyl-AMP cyclohydrolase"/>
    <property type="match status" value="1"/>
</dbReference>
<evidence type="ECO:0000256" key="3">
    <source>
        <dbReference type="ARBA" id="ARBA00004496"/>
    </source>
</evidence>
<organism evidence="17 18">
    <name type="scientific">Dyella soli</name>
    <dbReference type="NCBI Taxonomy" id="522319"/>
    <lineage>
        <taxon>Bacteria</taxon>
        <taxon>Pseudomonadati</taxon>
        <taxon>Pseudomonadota</taxon>
        <taxon>Gammaproteobacteria</taxon>
        <taxon>Lysobacterales</taxon>
        <taxon>Rhodanobacteraceae</taxon>
        <taxon>Dyella</taxon>
    </lineage>
</organism>
<comment type="pathway">
    <text evidence="4 15">Amino-acid biosynthesis; L-histidine biosynthesis; L-histidine from 5-phospho-alpha-D-ribose 1-diphosphate: step 3/9.</text>
</comment>
<evidence type="ECO:0000256" key="7">
    <source>
        <dbReference type="ARBA" id="ARBA00008299"/>
    </source>
</evidence>
<comment type="similarity">
    <text evidence="6 15">In the C-terminal section; belongs to the PRA-PH family.</text>
</comment>
<dbReference type="SUPFAM" id="SSF101386">
    <property type="entry name" value="all-alpha NTP pyrophosphatases"/>
    <property type="match status" value="1"/>
</dbReference>
<keyword evidence="14 15" id="KW-0511">Multifunctional enzyme</keyword>
<dbReference type="NCBIfam" id="NF000768">
    <property type="entry name" value="PRK00051.1"/>
    <property type="match status" value="1"/>
</dbReference>
<dbReference type="Pfam" id="PF01503">
    <property type="entry name" value="PRA-PH"/>
    <property type="match status" value="1"/>
</dbReference>
<dbReference type="PANTHER" id="PTHR42945:SF9">
    <property type="entry name" value="HISTIDINE BIOSYNTHESIS BIFUNCTIONAL PROTEIN HISIE"/>
    <property type="match status" value="1"/>
</dbReference>
<evidence type="ECO:0000256" key="2">
    <source>
        <dbReference type="ARBA" id="ARBA00001460"/>
    </source>
</evidence>
<dbReference type="GO" id="GO:0004636">
    <property type="term" value="F:phosphoribosyl-ATP diphosphatase activity"/>
    <property type="evidence" value="ECO:0007669"/>
    <property type="project" value="UniProtKB-UniRule"/>
</dbReference>
<evidence type="ECO:0000313" key="17">
    <source>
        <dbReference type="EMBL" id="TCI13305.1"/>
    </source>
</evidence>
<evidence type="ECO:0000259" key="16">
    <source>
        <dbReference type="Pfam" id="PF01502"/>
    </source>
</evidence>
<comment type="caution">
    <text evidence="17">The sequence shown here is derived from an EMBL/GenBank/DDBJ whole genome shotgun (WGS) entry which is preliminary data.</text>
</comment>
<evidence type="ECO:0000256" key="10">
    <source>
        <dbReference type="ARBA" id="ARBA00022741"/>
    </source>
</evidence>
<comment type="pathway">
    <text evidence="5 15">Amino-acid biosynthesis; L-histidine biosynthesis; L-histidine from 5-phospho-alpha-D-ribose 1-diphosphate: step 2/9.</text>
</comment>
<dbReference type="FunFam" id="3.10.20.810:FF:000001">
    <property type="entry name" value="Histidine biosynthesis bifunctional protein HisIE"/>
    <property type="match status" value="1"/>
</dbReference>
<evidence type="ECO:0000256" key="4">
    <source>
        <dbReference type="ARBA" id="ARBA00005169"/>
    </source>
</evidence>
<dbReference type="RefSeq" id="WP_131149915.1">
    <property type="nucleotide sequence ID" value="NZ_SJTG01000001.1"/>
</dbReference>
<dbReference type="HAMAP" id="MF_01019">
    <property type="entry name" value="HisIE"/>
    <property type="match status" value="1"/>
</dbReference>
<dbReference type="UniPathway" id="UPA00031">
    <property type="reaction ID" value="UER00007"/>
</dbReference>
<feature type="region of interest" description="Phosphoribosyl-AMP cyclohydrolase" evidence="15">
    <location>
        <begin position="1"/>
        <end position="118"/>
    </location>
</feature>
<evidence type="ECO:0000256" key="12">
    <source>
        <dbReference type="ARBA" id="ARBA00022840"/>
    </source>
</evidence>
<dbReference type="CDD" id="cd11534">
    <property type="entry name" value="NTP-PPase_HisIE_like"/>
    <property type="match status" value="1"/>
</dbReference>
<evidence type="ECO:0000256" key="11">
    <source>
        <dbReference type="ARBA" id="ARBA00022801"/>
    </source>
</evidence>
<evidence type="ECO:0000256" key="15">
    <source>
        <dbReference type="HAMAP-Rule" id="MF_01019"/>
    </source>
</evidence>
<dbReference type="GO" id="GO:0005524">
    <property type="term" value="F:ATP binding"/>
    <property type="evidence" value="ECO:0007669"/>
    <property type="project" value="UniProtKB-KW"/>
</dbReference>
<dbReference type="PANTHER" id="PTHR42945">
    <property type="entry name" value="HISTIDINE BIOSYNTHESIS BIFUNCTIONAL PROTEIN"/>
    <property type="match status" value="1"/>
</dbReference>
<accession>A0A4R0YV51</accession>
<dbReference type="InterPro" id="IPR008179">
    <property type="entry name" value="HisE"/>
</dbReference>
<dbReference type="EC" id="3.6.1.31" evidence="15"/>
<evidence type="ECO:0000256" key="1">
    <source>
        <dbReference type="ARBA" id="ARBA00000024"/>
    </source>
</evidence>
<comment type="subcellular location">
    <subcellularLocation>
        <location evidence="3 15">Cytoplasm</location>
    </subcellularLocation>
</comment>
<sequence>MNTINTDLTRIDWNKGDGLVPVIVQHWQSGEVLMLGYMNADALAKTLASGHVTFFSRSKQRLWMKGESSGHVLTLKSVRVDCDADTLLVQADPVGPTCHLLTSSCFGDRDAVRPPLGFLAELDALVERRFAERPEGSYTTRLFEGGIRRMAQKVGEEGVEVALAAVAQDDDALLGESADLIYHLSVALRARGLGLDDVARVLEARHVVRSSQET</sequence>
<keyword evidence="8 15" id="KW-0963">Cytoplasm</keyword>
<dbReference type="SUPFAM" id="SSF141734">
    <property type="entry name" value="HisI-like"/>
    <property type="match status" value="1"/>
</dbReference>
<keyword evidence="9 15" id="KW-0028">Amino-acid biosynthesis</keyword>
<dbReference type="GO" id="GO:0004635">
    <property type="term" value="F:phosphoribosyl-AMP cyclohydrolase activity"/>
    <property type="evidence" value="ECO:0007669"/>
    <property type="project" value="UniProtKB-UniRule"/>
</dbReference>
<keyword evidence="10 15" id="KW-0547">Nucleotide-binding</keyword>
<dbReference type="AlphaFoldDB" id="A0A4R0YV51"/>
<comment type="catalytic activity">
    <reaction evidence="1 15">
        <text>1-(5-phospho-beta-D-ribosyl)-5'-AMP + H2O = 1-(5-phospho-beta-D-ribosyl)-5-[(5-phospho-beta-D-ribosylamino)methylideneamino]imidazole-4-carboxamide</text>
        <dbReference type="Rhea" id="RHEA:20049"/>
        <dbReference type="ChEBI" id="CHEBI:15377"/>
        <dbReference type="ChEBI" id="CHEBI:58435"/>
        <dbReference type="ChEBI" id="CHEBI:59457"/>
        <dbReference type="EC" id="3.5.4.19"/>
    </reaction>
</comment>
<evidence type="ECO:0000256" key="14">
    <source>
        <dbReference type="ARBA" id="ARBA00023268"/>
    </source>
</evidence>
<keyword evidence="18" id="KW-1185">Reference proteome</keyword>
<dbReference type="NCBIfam" id="TIGR03188">
    <property type="entry name" value="histidine_hisI"/>
    <property type="match status" value="1"/>
</dbReference>
<comment type="similarity">
    <text evidence="7 15">In the N-terminal section; belongs to the PRA-CH family.</text>
</comment>
<dbReference type="HAMAP" id="MF_01020">
    <property type="entry name" value="HisE"/>
    <property type="match status" value="1"/>
</dbReference>
<dbReference type="Gene3D" id="1.10.287.1080">
    <property type="entry name" value="MazG-like"/>
    <property type="match status" value="1"/>
</dbReference>
<dbReference type="GO" id="GO:0005737">
    <property type="term" value="C:cytoplasm"/>
    <property type="evidence" value="ECO:0007669"/>
    <property type="project" value="UniProtKB-SubCell"/>
</dbReference>
<feature type="region of interest" description="Phosphoribosyl-ATP pyrophosphohydrolase" evidence="15">
    <location>
        <begin position="119"/>
        <end position="214"/>
    </location>
</feature>
<keyword evidence="13 15" id="KW-0368">Histidine biosynthesis</keyword>
<dbReference type="Proteomes" id="UP000291822">
    <property type="component" value="Unassembled WGS sequence"/>
</dbReference>
<dbReference type="NCBIfam" id="NF002747">
    <property type="entry name" value="PRK02759.1"/>
    <property type="match status" value="1"/>
</dbReference>
<evidence type="ECO:0000256" key="8">
    <source>
        <dbReference type="ARBA" id="ARBA00022490"/>
    </source>
</evidence>
<keyword evidence="11 15" id="KW-0378">Hydrolase</keyword>
<dbReference type="EMBL" id="SJTG01000001">
    <property type="protein sequence ID" value="TCI13305.1"/>
    <property type="molecule type" value="Genomic_DNA"/>
</dbReference>
<dbReference type="EC" id="3.5.4.19" evidence="15"/>
<dbReference type="GO" id="GO:0000105">
    <property type="term" value="P:L-histidine biosynthetic process"/>
    <property type="evidence" value="ECO:0007669"/>
    <property type="project" value="UniProtKB-UniRule"/>
</dbReference>
<evidence type="ECO:0000313" key="18">
    <source>
        <dbReference type="Proteomes" id="UP000291822"/>
    </source>
</evidence>
<feature type="domain" description="Phosphoribosyl-AMP cyclohydrolase" evidence="16">
    <location>
        <begin position="34"/>
        <end position="106"/>
    </location>
</feature>
<evidence type="ECO:0000256" key="9">
    <source>
        <dbReference type="ARBA" id="ARBA00022605"/>
    </source>
</evidence>
<protein>
    <recommendedName>
        <fullName evidence="15">Histidine biosynthesis bifunctional protein HisIE</fullName>
    </recommendedName>
    <domain>
        <recommendedName>
            <fullName evidence="15">Phosphoribosyl-AMP cyclohydrolase</fullName>
            <shortName evidence="15">PRA-CH</shortName>
            <ecNumber evidence="15">3.5.4.19</ecNumber>
        </recommendedName>
    </domain>
    <domain>
        <recommendedName>
            <fullName evidence="15">Phosphoribosyl-ATP pyrophosphatase</fullName>
            <shortName evidence="15">PRA-PH</shortName>
            <ecNumber evidence="15">3.6.1.31</ecNumber>
        </recommendedName>
    </domain>
</protein>
<evidence type="ECO:0000256" key="6">
    <source>
        <dbReference type="ARBA" id="ARBA00007731"/>
    </source>
</evidence>
<dbReference type="InterPro" id="IPR038019">
    <property type="entry name" value="PRib_AMP_CycHydrolase_sf"/>
</dbReference>